<protein>
    <submittedName>
        <fullName evidence="1">Uncharacterized protein</fullName>
    </submittedName>
</protein>
<name>W9Z5N0_FUSOX</name>
<evidence type="ECO:0000313" key="1">
    <source>
        <dbReference type="EMBL" id="EXK23543.1"/>
    </source>
</evidence>
<sequence>MRRTVPNKKMHSTVESLHWPSRNHWSMVKESRRKSMPENFVPFSLCILKVMGRRNARLLSKRRYPQVTRHHLSRSIL</sequence>
<organism evidence="1">
    <name type="scientific">Fusarium oxysporum f. sp. melonis 26406</name>
    <dbReference type="NCBI Taxonomy" id="1089452"/>
    <lineage>
        <taxon>Eukaryota</taxon>
        <taxon>Fungi</taxon>
        <taxon>Dikarya</taxon>
        <taxon>Ascomycota</taxon>
        <taxon>Pezizomycotina</taxon>
        <taxon>Sordariomycetes</taxon>
        <taxon>Hypocreomycetidae</taxon>
        <taxon>Hypocreales</taxon>
        <taxon>Nectriaceae</taxon>
        <taxon>Fusarium</taxon>
        <taxon>Fusarium oxysporum species complex</taxon>
    </lineage>
</organism>
<reference evidence="1" key="2">
    <citation type="submission" date="2014-02" db="EMBL/GenBank/DDBJ databases">
        <title>Annotation of the Genome Sequence of Fusarium oxysporum f. sp. melonis 26406.</title>
        <authorList>
            <consortium name="The Broad Institute Genomics Platform"/>
            <person name="Ma L.-J."/>
            <person name="Corby-Kistler H."/>
            <person name="Broz K."/>
            <person name="Gale L.R."/>
            <person name="Jonkers W."/>
            <person name="O'Donnell K."/>
            <person name="Ploetz R."/>
            <person name="Steinberg C."/>
            <person name="Schwartz D.C."/>
            <person name="VanEtten H."/>
            <person name="Zhou S."/>
            <person name="Young S.K."/>
            <person name="Zeng Q."/>
            <person name="Gargeya S."/>
            <person name="Fitzgerald M."/>
            <person name="Abouelleil A."/>
            <person name="Alvarado L."/>
            <person name="Chapman S.B."/>
            <person name="Gainer-Dewar J."/>
            <person name="Goldberg J."/>
            <person name="Griggs A."/>
            <person name="Gujja S."/>
            <person name="Hansen M."/>
            <person name="Howarth C."/>
            <person name="Imamovic A."/>
            <person name="Ireland A."/>
            <person name="Larimer J."/>
            <person name="McCowan C."/>
            <person name="Murphy C."/>
            <person name="Pearson M."/>
            <person name="Poon T.W."/>
            <person name="Priest M."/>
            <person name="Roberts A."/>
            <person name="Saif S."/>
            <person name="Shea T."/>
            <person name="Sykes S."/>
            <person name="Wortman J."/>
            <person name="Nusbaum C."/>
            <person name="Birren B."/>
        </authorList>
    </citation>
    <scope>NUCLEOTIDE SEQUENCE</scope>
    <source>
        <strain evidence="1">26406</strain>
    </source>
</reference>
<dbReference type="Proteomes" id="UP000030703">
    <property type="component" value="Unassembled WGS sequence"/>
</dbReference>
<dbReference type="AlphaFoldDB" id="W9Z5N0"/>
<reference evidence="1" key="1">
    <citation type="submission" date="2012-04" db="EMBL/GenBank/DDBJ databases">
        <title>The Genome Sequence of Fusarium oxysporum melonis.</title>
        <authorList>
            <consortium name="The Broad Institute Genome Sequencing Platform"/>
            <person name="Ma L.-J."/>
            <person name="Gale L.R."/>
            <person name="Schwartz D.C."/>
            <person name="Zhou S."/>
            <person name="Corby-Kistler H."/>
            <person name="Young S.K."/>
            <person name="Zeng Q."/>
            <person name="Gargeya S."/>
            <person name="Fitzgerald M."/>
            <person name="Haas B."/>
            <person name="Abouelleil A."/>
            <person name="Alvarado L."/>
            <person name="Arachchi H.M."/>
            <person name="Berlin A."/>
            <person name="Brown A."/>
            <person name="Chapman S.B."/>
            <person name="Chen Z."/>
            <person name="Dunbar C."/>
            <person name="Freedman E."/>
            <person name="Gearin G."/>
            <person name="Goldberg J."/>
            <person name="Griggs A."/>
            <person name="Gujja S."/>
            <person name="Heiman D."/>
            <person name="Howarth C."/>
            <person name="Larson L."/>
            <person name="Lui A."/>
            <person name="MacDonald P.J.P."/>
            <person name="Montmayeur A."/>
            <person name="Murphy C."/>
            <person name="Neiman D."/>
            <person name="Pearson M."/>
            <person name="Priest M."/>
            <person name="Roberts A."/>
            <person name="Saif S."/>
            <person name="Shea T."/>
            <person name="Shenoy N."/>
            <person name="Sisk P."/>
            <person name="Stolte C."/>
            <person name="Sykes S."/>
            <person name="Wortman J."/>
            <person name="Nusbaum C."/>
            <person name="Birren B."/>
        </authorList>
    </citation>
    <scope>NUCLEOTIDE SEQUENCE</scope>
    <source>
        <strain evidence="1">26406</strain>
    </source>
</reference>
<dbReference type="EMBL" id="KI980770">
    <property type="protein sequence ID" value="EXK23543.1"/>
    <property type="molecule type" value="Genomic_DNA"/>
</dbReference>
<accession>W9Z5N0</accession>
<dbReference type="HOGENOM" id="CLU_2638168_0_0_1"/>
<gene>
    <name evidence="1" type="ORF">FOMG_19694</name>
</gene>
<proteinExistence type="predicted"/>
<dbReference type="VEuPathDB" id="FungiDB:FOMG_19694"/>